<evidence type="ECO:0000256" key="4">
    <source>
        <dbReference type="ARBA" id="ARBA00022272"/>
    </source>
</evidence>
<dbReference type="Gene3D" id="3.20.20.70">
    <property type="entry name" value="Aldolase class I"/>
    <property type="match status" value="1"/>
</dbReference>
<evidence type="ECO:0000313" key="11">
    <source>
        <dbReference type="EMBL" id="MFE8702721.1"/>
    </source>
</evidence>
<dbReference type="PANTHER" id="PTHR42894">
    <property type="entry name" value="N-(5'-PHOSPHORIBOSYL)ANTHRANILATE ISOMERASE"/>
    <property type="match status" value="1"/>
</dbReference>
<proteinExistence type="inferred from homology"/>
<name>A0ABW6KEX7_9BACI</name>
<comment type="pathway">
    <text evidence="2 9">Amino-acid biosynthesis; L-tryptophan biosynthesis; L-tryptophan from chorismate: step 3/5.</text>
</comment>
<dbReference type="RefSeq" id="WP_389362682.1">
    <property type="nucleotide sequence ID" value="NZ_JBIACK010000011.1"/>
</dbReference>
<dbReference type="Proteomes" id="UP001601059">
    <property type="component" value="Unassembled WGS sequence"/>
</dbReference>
<dbReference type="NCBIfam" id="NF002297">
    <property type="entry name" value="PRK01222.1-3"/>
    <property type="match status" value="1"/>
</dbReference>
<keyword evidence="12" id="KW-1185">Reference proteome</keyword>
<dbReference type="EMBL" id="JBIACK010000011">
    <property type="protein sequence ID" value="MFE8702721.1"/>
    <property type="molecule type" value="Genomic_DNA"/>
</dbReference>
<accession>A0ABW6KEX7</accession>
<organism evidence="11 12">
    <name type="scientific">Cytobacillus spartinae</name>
    <dbReference type="NCBI Taxonomy" id="3299023"/>
    <lineage>
        <taxon>Bacteria</taxon>
        <taxon>Bacillati</taxon>
        <taxon>Bacillota</taxon>
        <taxon>Bacilli</taxon>
        <taxon>Bacillales</taxon>
        <taxon>Bacillaceae</taxon>
        <taxon>Cytobacillus</taxon>
    </lineage>
</organism>
<evidence type="ECO:0000259" key="10">
    <source>
        <dbReference type="Pfam" id="PF00697"/>
    </source>
</evidence>
<dbReference type="HAMAP" id="MF_00135">
    <property type="entry name" value="PRAI"/>
    <property type="match status" value="1"/>
</dbReference>
<evidence type="ECO:0000256" key="6">
    <source>
        <dbReference type="ARBA" id="ARBA00022822"/>
    </source>
</evidence>
<dbReference type="Pfam" id="PF00697">
    <property type="entry name" value="PRAI"/>
    <property type="match status" value="1"/>
</dbReference>
<comment type="similarity">
    <text evidence="9">Belongs to the TrpF family.</text>
</comment>
<dbReference type="NCBIfam" id="NF002298">
    <property type="entry name" value="PRK01222.1-4"/>
    <property type="match status" value="1"/>
</dbReference>
<evidence type="ECO:0000256" key="8">
    <source>
        <dbReference type="ARBA" id="ARBA00023235"/>
    </source>
</evidence>
<dbReference type="InterPro" id="IPR013785">
    <property type="entry name" value="Aldolase_TIM"/>
</dbReference>
<dbReference type="InterPro" id="IPR001240">
    <property type="entry name" value="PRAI_dom"/>
</dbReference>
<gene>
    <name evidence="9" type="primary">trpF</name>
    <name evidence="11" type="ORF">ACFYKX_19140</name>
</gene>
<reference evidence="11 12" key="1">
    <citation type="submission" date="2024-08" db="EMBL/GenBank/DDBJ databases">
        <title>Two novel Cytobacillus novel species.</title>
        <authorList>
            <person name="Liu G."/>
        </authorList>
    </citation>
    <scope>NUCLEOTIDE SEQUENCE [LARGE SCALE GENOMIC DNA]</scope>
    <source>
        <strain evidence="11 12">FJAT-54145</strain>
    </source>
</reference>
<dbReference type="GO" id="GO:0004640">
    <property type="term" value="F:phosphoribosylanthranilate isomerase activity"/>
    <property type="evidence" value="ECO:0007669"/>
    <property type="project" value="UniProtKB-EC"/>
</dbReference>
<feature type="domain" description="N-(5'phosphoribosyl) anthranilate isomerase (PRAI)" evidence="10">
    <location>
        <begin position="3"/>
        <end position="196"/>
    </location>
</feature>
<comment type="catalytic activity">
    <reaction evidence="1 9">
        <text>N-(5-phospho-beta-D-ribosyl)anthranilate = 1-(2-carboxyphenylamino)-1-deoxy-D-ribulose 5-phosphate</text>
        <dbReference type="Rhea" id="RHEA:21540"/>
        <dbReference type="ChEBI" id="CHEBI:18277"/>
        <dbReference type="ChEBI" id="CHEBI:58613"/>
        <dbReference type="EC" id="5.3.1.24"/>
    </reaction>
</comment>
<evidence type="ECO:0000256" key="5">
    <source>
        <dbReference type="ARBA" id="ARBA00022605"/>
    </source>
</evidence>
<keyword evidence="5 9" id="KW-0028">Amino-acid biosynthesis</keyword>
<dbReference type="InterPro" id="IPR044643">
    <property type="entry name" value="TrpF_fam"/>
</dbReference>
<evidence type="ECO:0000256" key="9">
    <source>
        <dbReference type="HAMAP-Rule" id="MF_00135"/>
    </source>
</evidence>
<sequence length="205" mass="22705">MKVKICGITDLESALTAIESGADALGFVFAESKRKIDPLTAFEIISQLPREVLKVGVFVNESVENINKIIEKTGITSVQLHGDETPEFCTSFSVPVIKALSISETSDIERINGYHCDYILLDSPKGKYHGGNGTKFNWNLLSEVERPTRKIILAGGLNIENVAEAIEITYPYMVDVSSGVETNGKKDIEKIRQFIRAAKQREEIK</sequence>
<comment type="caution">
    <text evidence="11">The sequence shown here is derived from an EMBL/GenBank/DDBJ whole genome shotgun (WGS) entry which is preliminary data.</text>
</comment>
<dbReference type="InterPro" id="IPR011060">
    <property type="entry name" value="RibuloseP-bd_barrel"/>
</dbReference>
<dbReference type="SUPFAM" id="SSF51366">
    <property type="entry name" value="Ribulose-phoshate binding barrel"/>
    <property type="match status" value="1"/>
</dbReference>
<evidence type="ECO:0000256" key="3">
    <source>
        <dbReference type="ARBA" id="ARBA00012572"/>
    </source>
</evidence>
<protein>
    <recommendedName>
        <fullName evidence="4 9">N-(5'-phosphoribosyl)anthranilate isomerase</fullName>
        <shortName evidence="9">PRAI</shortName>
        <ecNumber evidence="3 9">5.3.1.24</ecNumber>
    </recommendedName>
</protein>
<keyword evidence="8 9" id="KW-0413">Isomerase</keyword>
<keyword evidence="7 9" id="KW-0057">Aromatic amino acid biosynthesis</keyword>
<evidence type="ECO:0000256" key="2">
    <source>
        <dbReference type="ARBA" id="ARBA00004664"/>
    </source>
</evidence>
<keyword evidence="6 9" id="KW-0822">Tryptophan biosynthesis</keyword>
<evidence type="ECO:0000256" key="7">
    <source>
        <dbReference type="ARBA" id="ARBA00023141"/>
    </source>
</evidence>
<evidence type="ECO:0000313" key="12">
    <source>
        <dbReference type="Proteomes" id="UP001601059"/>
    </source>
</evidence>
<dbReference type="CDD" id="cd00405">
    <property type="entry name" value="PRAI"/>
    <property type="match status" value="1"/>
</dbReference>
<dbReference type="EC" id="5.3.1.24" evidence="3 9"/>
<evidence type="ECO:0000256" key="1">
    <source>
        <dbReference type="ARBA" id="ARBA00001164"/>
    </source>
</evidence>
<dbReference type="PANTHER" id="PTHR42894:SF1">
    <property type="entry name" value="N-(5'-PHOSPHORIBOSYL)ANTHRANILATE ISOMERASE"/>
    <property type="match status" value="1"/>
</dbReference>